<dbReference type="PROSITE" id="PS51063">
    <property type="entry name" value="HTH_CRP_2"/>
    <property type="match status" value="1"/>
</dbReference>
<dbReference type="InterPro" id="IPR050397">
    <property type="entry name" value="Env_Response_Regulators"/>
</dbReference>
<dbReference type="Pfam" id="PF13545">
    <property type="entry name" value="HTH_Crp_2"/>
    <property type="match status" value="1"/>
</dbReference>
<keyword evidence="3" id="KW-0804">Transcription</keyword>
<keyword evidence="1" id="KW-0805">Transcription regulation</keyword>
<dbReference type="AlphaFoldDB" id="A0A1M6B898"/>
<dbReference type="InterPro" id="IPR036388">
    <property type="entry name" value="WH-like_DNA-bd_sf"/>
</dbReference>
<dbReference type="Gene3D" id="2.60.120.10">
    <property type="entry name" value="Jelly Rolls"/>
    <property type="match status" value="1"/>
</dbReference>
<dbReference type="InterPro" id="IPR036390">
    <property type="entry name" value="WH_DNA-bd_sf"/>
</dbReference>
<protein>
    <submittedName>
        <fullName evidence="5">CRP/FNR family transcriptional regulator, anaerobic regulatory protein</fullName>
    </submittedName>
</protein>
<reference evidence="6" key="1">
    <citation type="submission" date="2016-11" db="EMBL/GenBank/DDBJ databases">
        <authorList>
            <person name="Varghese N."/>
            <person name="Submissions S."/>
        </authorList>
    </citation>
    <scope>NUCLEOTIDE SEQUENCE [LARGE SCALE GENOMIC DNA]</scope>
    <source>
        <strain evidence="6">DSM 22623</strain>
    </source>
</reference>
<dbReference type="GO" id="GO:0003677">
    <property type="term" value="F:DNA binding"/>
    <property type="evidence" value="ECO:0007669"/>
    <property type="project" value="UniProtKB-KW"/>
</dbReference>
<evidence type="ECO:0000313" key="5">
    <source>
        <dbReference type="EMBL" id="SHI44877.1"/>
    </source>
</evidence>
<organism evidence="5 6">
    <name type="scientific">Aquimarina spongiae</name>
    <dbReference type="NCBI Taxonomy" id="570521"/>
    <lineage>
        <taxon>Bacteria</taxon>
        <taxon>Pseudomonadati</taxon>
        <taxon>Bacteroidota</taxon>
        <taxon>Flavobacteriia</taxon>
        <taxon>Flavobacteriales</taxon>
        <taxon>Flavobacteriaceae</taxon>
        <taxon>Aquimarina</taxon>
    </lineage>
</organism>
<evidence type="ECO:0000256" key="1">
    <source>
        <dbReference type="ARBA" id="ARBA00023015"/>
    </source>
</evidence>
<evidence type="ECO:0000256" key="3">
    <source>
        <dbReference type="ARBA" id="ARBA00023163"/>
    </source>
</evidence>
<accession>A0A1M6B898</accession>
<dbReference type="InterPro" id="IPR014710">
    <property type="entry name" value="RmlC-like_jellyroll"/>
</dbReference>
<dbReference type="OrthoDB" id="9776746at2"/>
<dbReference type="RefSeq" id="WP_073313874.1">
    <property type="nucleotide sequence ID" value="NZ_FQYP01000001.1"/>
</dbReference>
<keyword evidence="2" id="KW-0238">DNA-binding</keyword>
<evidence type="ECO:0000259" key="4">
    <source>
        <dbReference type="PROSITE" id="PS51063"/>
    </source>
</evidence>
<feature type="domain" description="HTH crp-type" evidence="4">
    <location>
        <begin position="148"/>
        <end position="211"/>
    </location>
</feature>
<dbReference type="GO" id="GO:0003700">
    <property type="term" value="F:DNA-binding transcription factor activity"/>
    <property type="evidence" value="ECO:0007669"/>
    <property type="project" value="TreeGrafter"/>
</dbReference>
<dbReference type="STRING" id="570521.SAMN04488508_101677"/>
<dbReference type="SUPFAM" id="SSF46785">
    <property type="entry name" value="Winged helix' DNA-binding domain"/>
    <property type="match status" value="1"/>
</dbReference>
<dbReference type="GO" id="GO:0005829">
    <property type="term" value="C:cytosol"/>
    <property type="evidence" value="ECO:0007669"/>
    <property type="project" value="TreeGrafter"/>
</dbReference>
<evidence type="ECO:0000313" key="6">
    <source>
        <dbReference type="Proteomes" id="UP000184432"/>
    </source>
</evidence>
<proteinExistence type="predicted"/>
<dbReference type="InterPro" id="IPR012318">
    <property type="entry name" value="HTH_CRP"/>
</dbReference>
<dbReference type="PANTHER" id="PTHR24567">
    <property type="entry name" value="CRP FAMILY TRANSCRIPTIONAL REGULATORY PROTEIN"/>
    <property type="match status" value="1"/>
</dbReference>
<sequence length="211" mass="23926">MIAEALDTYFPKLAQMPGLKEELLAVCSLQTFETGTIILNEGAYVKAIPLIVSGLAKVFKTEPIQGNEVLLYYIKPGESCVMSVTTLIRNQTSRVKAIIEEEAEVVIIPADKMMNIAKSYPQWNEFVYDLFNLKFDELLNVIEILTFSKKETRLMEYLKKEAELKNSNTLHTTHKDIAYDLGSSREVISRLLKKLEHDGVLKLQQGIVELL</sequence>
<dbReference type="InterPro" id="IPR000595">
    <property type="entry name" value="cNMP-bd_dom"/>
</dbReference>
<dbReference type="EMBL" id="FQYP01000001">
    <property type="protein sequence ID" value="SHI44877.1"/>
    <property type="molecule type" value="Genomic_DNA"/>
</dbReference>
<evidence type="ECO:0000256" key="2">
    <source>
        <dbReference type="ARBA" id="ARBA00023125"/>
    </source>
</evidence>
<dbReference type="InterPro" id="IPR018490">
    <property type="entry name" value="cNMP-bd_dom_sf"/>
</dbReference>
<name>A0A1M6B898_9FLAO</name>
<dbReference type="Proteomes" id="UP000184432">
    <property type="component" value="Unassembled WGS sequence"/>
</dbReference>
<dbReference type="SUPFAM" id="SSF51206">
    <property type="entry name" value="cAMP-binding domain-like"/>
    <property type="match status" value="1"/>
</dbReference>
<dbReference type="Pfam" id="PF00027">
    <property type="entry name" value="cNMP_binding"/>
    <property type="match status" value="1"/>
</dbReference>
<keyword evidence="6" id="KW-1185">Reference proteome</keyword>
<dbReference type="Gene3D" id="1.10.10.10">
    <property type="entry name" value="Winged helix-like DNA-binding domain superfamily/Winged helix DNA-binding domain"/>
    <property type="match status" value="1"/>
</dbReference>
<gene>
    <name evidence="5" type="ORF">SAMN04488508_101677</name>
</gene>
<dbReference type="PANTHER" id="PTHR24567:SF26">
    <property type="entry name" value="REGULATORY PROTEIN YEIL"/>
    <property type="match status" value="1"/>
</dbReference>